<dbReference type="EMBL" id="BMHB01000001">
    <property type="protein sequence ID" value="GGI13081.1"/>
    <property type="molecule type" value="Genomic_DNA"/>
</dbReference>
<keyword evidence="1" id="KW-0812">Transmembrane</keyword>
<dbReference type="Proteomes" id="UP000626244">
    <property type="component" value="Unassembled WGS sequence"/>
</dbReference>
<name>A0A8J3EY93_9BACI</name>
<reference evidence="3" key="1">
    <citation type="journal article" date="2019" name="Int. J. Syst. Evol. Microbiol.">
        <title>The Global Catalogue of Microorganisms (GCM) 10K type strain sequencing project: providing services to taxonomists for standard genome sequencing and annotation.</title>
        <authorList>
            <consortium name="The Broad Institute Genomics Platform"/>
            <consortium name="The Broad Institute Genome Sequencing Center for Infectious Disease"/>
            <person name="Wu L."/>
            <person name="Ma J."/>
        </authorList>
    </citation>
    <scope>NUCLEOTIDE SEQUENCE [LARGE SCALE GENOMIC DNA]</scope>
    <source>
        <strain evidence="3">CGMCC 1.14993</strain>
    </source>
</reference>
<feature type="transmembrane region" description="Helical" evidence="1">
    <location>
        <begin position="22"/>
        <end position="40"/>
    </location>
</feature>
<dbReference type="OrthoDB" id="9974158at2"/>
<evidence type="ECO:0000256" key="1">
    <source>
        <dbReference type="SAM" id="Phobius"/>
    </source>
</evidence>
<protein>
    <submittedName>
        <fullName evidence="2">Uncharacterized protein</fullName>
    </submittedName>
</protein>
<dbReference type="RefSeq" id="WP_158093152.1">
    <property type="nucleotide sequence ID" value="NZ_BMHB01000001.1"/>
</dbReference>
<evidence type="ECO:0000313" key="3">
    <source>
        <dbReference type="Proteomes" id="UP000626244"/>
    </source>
</evidence>
<accession>A0A8J3EY93</accession>
<gene>
    <name evidence="2" type="ORF">GCM10007380_16130</name>
</gene>
<keyword evidence="1" id="KW-1133">Transmembrane helix</keyword>
<proteinExistence type="predicted"/>
<keyword evidence="1" id="KW-0472">Membrane</keyword>
<dbReference type="AlphaFoldDB" id="A0A8J3EY93"/>
<keyword evidence="3" id="KW-1185">Reference proteome</keyword>
<sequence>MPILWGVIAGVLTFIFSKTDPFQPIFITNILLGIIVGLLFERRNLEK</sequence>
<evidence type="ECO:0000313" key="2">
    <source>
        <dbReference type="EMBL" id="GGI13081.1"/>
    </source>
</evidence>
<comment type="caution">
    <text evidence="2">The sequence shown here is derived from an EMBL/GenBank/DDBJ whole genome shotgun (WGS) entry which is preliminary data.</text>
</comment>
<organism evidence="2 3">
    <name type="scientific">Gottfriedia solisilvae</name>
    <dbReference type="NCBI Taxonomy" id="1516104"/>
    <lineage>
        <taxon>Bacteria</taxon>
        <taxon>Bacillati</taxon>
        <taxon>Bacillota</taxon>
        <taxon>Bacilli</taxon>
        <taxon>Bacillales</taxon>
        <taxon>Bacillaceae</taxon>
        <taxon>Gottfriedia</taxon>
    </lineage>
</organism>